<dbReference type="InterPro" id="IPR025486">
    <property type="entry name" value="DUF4378"/>
</dbReference>
<dbReference type="PANTHER" id="PTHR47212:SF4">
    <property type="entry name" value="ADHESIN-LIKE PROTEIN, PUTATIVE (DUF3741)-RELATED"/>
    <property type="match status" value="1"/>
</dbReference>
<dbReference type="EMBL" id="KV003914">
    <property type="protein sequence ID" value="KZV36283.1"/>
    <property type="molecule type" value="Genomic_DNA"/>
</dbReference>
<feature type="region of interest" description="Disordered" evidence="1">
    <location>
        <begin position="482"/>
        <end position="514"/>
    </location>
</feature>
<keyword evidence="4" id="KW-1185">Reference proteome</keyword>
<evidence type="ECO:0000256" key="1">
    <source>
        <dbReference type="SAM" id="MobiDB-lite"/>
    </source>
</evidence>
<evidence type="ECO:0000259" key="2">
    <source>
        <dbReference type="Pfam" id="PF14309"/>
    </source>
</evidence>
<feature type="domain" description="DUF4378" evidence="2">
    <location>
        <begin position="521"/>
        <end position="665"/>
    </location>
</feature>
<evidence type="ECO:0000313" key="4">
    <source>
        <dbReference type="Proteomes" id="UP000250235"/>
    </source>
</evidence>
<dbReference type="OrthoDB" id="952876at2759"/>
<organism evidence="3 4">
    <name type="scientific">Dorcoceras hygrometricum</name>
    <dbReference type="NCBI Taxonomy" id="472368"/>
    <lineage>
        <taxon>Eukaryota</taxon>
        <taxon>Viridiplantae</taxon>
        <taxon>Streptophyta</taxon>
        <taxon>Embryophyta</taxon>
        <taxon>Tracheophyta</taxon>
        <taxon>Spermatophyta</taxon>
        <taxon>Magnoliopsida</taxon>
        <taxon>eudicotyledons</taxon>
        <taxon>Gunneridae</taxon>
        <taxon>Pentapetalae</taxon>
        <taxon>asterids</taxon>
        <taxon>lamiids</taxon>
        <taxon>Lamiales</taxon>
        <taxon>Gesneriaceae</taxon>
        <taxon>Didymocarpoideae</taxon>
        <taxon>Trichosporeae</taxon>
        <taxon>Loxocarpinae</taxon>
        <taxon>Dorcoceras</taxon>
    </lineage>
</organism>
<feature type="compositionally biased region" description="Polar residues" evidence="1">
    <location>
        <begin position="499"/>
        <end position="514"/>
    </location>
</feature>
<dbReference type="AlphaFoldDB" id="A0A2Z7BNT6"/>
<dbReference type="Pfam" id="PF14309">
    <property type="entry name" value="DUF4378"/>
    <property type="match status" value="1"/>
</dbReference>
<proteinExistence type="predicted"/>
<accession>A0A2Z7BNT6</accession>
<protein>
    <recommendedName>
        <fullName evidence="2">DUF4378 domain-containing protein</fullName>
    </recommendedName>
</protein>
<dbReference type="PANTHER" id="PTHR47212">
    <property type="entry name" value="ADHESIN-LIKE PROTEIN, PUTATIVE (DUF3741)-RELATED"/>
    <property type="match status" value="1"/>
</dbReference>
<sequence>MSSDIKFICKQGSRSEHRPPFSYALEILGTNKDLFMEFLTLPKPKRASFINPVLNDKLSKCESKGAANSGQGSTYDRYLENMDRNGQYSSETSFMAQPDKIVILKPASLDIKCSDKESCHCSSLPDDKKSRGKILKAKPASISLKEMKSKLKNTFAGTRKGPSQFFMDDNFHGLITSRSNFKVGECNCRQADTNNSFSLSENVEIKDILCKRPWLKSIKGPDIVYMSNTVRTKLDFPSVSLSRKQEFDVIFEPRRHLSTRVKYITEREILMKKKFQVTLEKFLSSPDHDFLLINPRMNGQCCPGSAHMRFSPFSNSRTRNPSRTNKEVTSWDDFKIYGGIENLERKTSPSWIRSTVDQAHDTIIDAINNMNGMSMIEELSFIQHPELTHSELLSEINSGDDVKTRQKIDGIKQEIHLMNSLSENEILVPTEDDTSSNPSYSGQLNISGSIKYQAENQTPVSVLEPFLIDGSISSQSILLQTADQESVQPPRLDFEEQTSESVPRNPQTNASSSMNGNNYTLHYVKMVLQASCLNWDRLLAMKPPHQELLDPSLFYEVEFLPVDSATDPKLLFDHINEVLLHMYPCHFYFPPWMAFAKPKMVHLPLVEAVLYEIMRQADYYLLPRTEKRTLNQIISKDVVNARSWLDLRFDTEQIVVDISEEVLEESVIDIILEFLI</sequence>
<reference evidence="3 4" key="1">
    <citation type="journal article" date="2015" name="Proc. Natl. Acad. Sci. U.S.A.">
        <title>The resurrection genome of Boea hygrometrica: A blueprint for survival of dehydration.</title>
        <authorList>
            <person name="Xiao L."/>
            <person name="Yang G."/>
            <person name="Zhang L."/>
            <person name="Yang X."/>
            <person name="Zhao S."/>
            <person name="Ji Z."/>
            <person name="Zhou Q."/>
            <person name="Hu M."/>
            <person name="Wang Y."/>
            <person name="Chen M."/>
            <person name="Xu Y."/>
            <person name="Jin H."/>
            <person name="Xiao X."/>
            <person name="Hu G."/>
            <person name="Bao F."/>
            <person name="Hu Y."/>
            <person name="Wan P."/>
            <person name="Li L."/>
            <person name="Deng X."/>
            <person name="Kuang T."/>
            <person name="Xiang C."/>
            <person name="Zhu J.K."/>
            <person name="Oliver M.J."/>
            <person name="He Y."/>
        </authorList>
    </citation>
    <scope>NUCLEOTIDE SEQUENCE [LARGE SCALE GENOMIC DNA]</scope>
    <source>
        <strain evidence="4">cv. XS01</strain>
    </source>
</reference>
<name>A0A2Z7BNT6_9LAMI</name>
<gene>
    <name evidence="3" type="ORF">F511_14301</name>
</gene>
<dbReference type="Proteomes" id="UP000250235">
    <property type="component" value="Unassembled WGS sequence"/>
</dbReference>
<evidence type="ECO:0000313" key="3">
    <source>
        <dbReference type="EMBL" id="KZV36283.1"/>
    </source>
</evidence>